<organism evidence="2 3">
    <name type="scientific">Anabaenopsis circularis NIES-21</name>
    <dbReference type="NCBI Taxonomy" id="1085406"/>
    <lineage>
        <taxon>Bacteria</taxon>
        <taxon>Bacillati</taxon>
        <taxon>Cyanobacteriota</taxon>
        <taxon>Cyanophyceae</taxon>
        <taxon>Nostocales</taxon>
        <taxon>Nodulariaceae</taxon>
        <taxon>Anabaenopsis</taxon>
    </lineage>
</organism>
<evidence type="ECO:0000313" key="3">
    <source>
        <dbReference type="Proteomes" id="UP000218287"/>
    </source>
</evidence>
<feature type="chain" id="PRO_5012306269" evidence="1">
    <location>
        <begin position="27"/>
        <end position="71"/>
    </location>
</feature>
<keyword evidence="1" id="KW-0732">Signal</keyword>
<dbReference type="OrthoDB" id="517523at2"/>
<sequence>MMKRILAGTLLALPLSIFAVQNQASAAQVIIRRDNHRPVVVRKVVRQRWVPAHWERTPRGRRWVAGRYVRY</sequence>
<name>A0A1Z4GH85_9CYAN</name>
<proteinExistence type="predicted"/>
<keyword evidence="3" id="KW-1185">Reference proteome</keyword>
<dbReference type="EMBL" id="AP018174">
    <property type="protein sequence ID" value="BAY16864.1"/>
    <property type="molecule type" value="Genomic_DNA"/>
</dbReference>
<evidence type="ECO:0000313" key="2">
    <source>
        <dbReference type="EMBL" id="BAY16864.1"/>
    </source>
</evidence>
<evidence type="ECO:0000256" key="1">
    <source>
        <dbReference type="SAM" id="SignalP"/>
    </source>
</evidence>
<dbReference type="Proteomes" id="UP000218287">
    <property type="component" value="Chromosome"/>
</dbReference>
<dbReference type="AlphaFoldDB" id="A0A1Z4GH85"/>
<feature type="signal peptide" evidence="1">
    <location>
        <begin position="1"/>
        <end position="26"/>
    </location>
</feature>
<accession>A0A1Z4GH85</accession>
<gene>
    <name evidence="2" type="ORF">NIES21_26980</name>
</gene>
<reference evidence="2 3" key="1">
    <citation type="submission" date="2017-06" db="EMBL/GenBank/DDBJ databases">
        <title>Genome sequencing of cyanobaciteial culture collection at National Institute for Environmental Studies (NIES).</title>
        <authorList>
            <person name="Hirose Y."/>
            <person name="Shimura Y."/>
            <person name="Fujisawa T."/>
            <person name="Nakamura Y."/>
            <person name="Kawachi M."/>
        </authorList>
    </citation>
    <scope>NUCLEOTIDE SEQUENCE [LARGE SCALE GENOMIC DNA]</scope>
    <source>
        <strain evidence="2 3">NIES-21</strain>
    </source>
</reference>
<protein>
    <submittedName>
        <fullName evidence="2">Uncharacterized protein</fullName>
    </submittedName>
</protein>